<evidence type="ECO:0000313" key="5">
    <source>
        <dbReference type="Proteomes" id="UP000184184"/>
    </source>
</evidence>
<dbReference type="PANTHER" id="PTHR11364">
    <property type="entry name" value="THIOSULFATE SULFERTANSFERASE"/>
    <property type="match status" value="1"/>
</dbReference>
<dbReference type="Proteomes" id="UP000184184">
    <property type="component" value="Unassembled WGS sequence"/>
</dbReference>
<dbReference type="PANTHER" id="PTHR11364:SF27">
    <property type="entry name" value="SULFURTRANSFERASE"/>
    <property type="match status" value="1"/>
</dbReference>
<proteinExistence type="predicted"/>
<keyword evidence="1 4" id="KW-0808">Transferase</keyword>
<dbReference type="EMBL" id="FRCZ01000005">
    <property type="protein sequence ID" value="SHN24125.1"/>
    <property type="molecule type" value="Genomic_DNA"/>
</dbReference>
<dbReference type="InterPro" id="IPR036873">
    <property type="entry name" value="Rhodanese-like_dom_sf"/>
</dbReference>
<evidence type="ECO:0000256" key="1">
    <source>
        <dbReference type="ARBA" id="ARBA00022679"/>
    </source>
</evidence>
<dbReference type="CDD" id="cd01449">
    <property type="entry name" value="TST_Repeat_2"/>
    <property type="match status" value="1"/>
</dbReference>
<dbReference type="RefSeq" id="WP_073202415.1">
    <property type="nucleotide sequence ID" value="NZ_FRCZ01000005.1"/>
</dbReference>
<dbReference type="InterPro" id="IPR001763">
    <property type="entry name" value="Rhodanese-like_dom"/>
</dbReference>
<dbReference type="CDD" id="cd01448">
    <property type="entry name" value="TST_Repeat_1"/>
    <property type="match status" value="1"/>
</dbReference>
<reference evidence="4 5" key="1">
    <citation type="submission" date="2016-11" db="EMBL/GenBank/DDBJ databases">
        <authorList>
            <person name="Jaros S."/>
            <person name="Januszkiewicz K."/>
            <person name="Wedrychowicz H."/>
        </authorList>
    </citation>
    <scope>NUCLEOTIDE SEQUENCE [LARGE SCALE GENOMIC DNA]</scope>
    <source>
        <strain evidence="4 5">CGMCC 1.10681</strain>
    </source>
</reference>
<sequence>MNSKHVMIDTDWLEAHLNDPKLRLLDATVIMKQDENGVDISSGKEEYDKEHIPGAVFTDLLHELSDTKAPLPLTASSHEEFAQTISDLGVGEGTYVVVYDRGAVVGAPFSASDWASRLWWQLRLEGFDEVYVLAGGLPKWKEEGRPLTDEQGSYPKATFTGQRRPELLASKEDIKNAMSDTSTVIINCLSPAEFKGETDAYPRNGHIPNSKNVFFGDVTDPETKGVPDKEKLHELFDPVGALDTSKKVITYCGGGIAATWNALALFTLGREDVAIYDGSMVEWSSDESLPLEVGE</sequence>
<dbReference type="SMART" id="SM00450">
    <property type="entry name" value="RHOD"/>
    <property type="match status" value="2"/>
</dbReference>
<dbReference type="SUPFAM" id="SSF52821">
    <property type="entry name" value="Rhodanese/Cell cycle control phosphatase"/>
    <property type="match status" value="2"/>
</dbReference>
<dbReference type="Gene3D" id="3.40.250.10">
    <property type="entry name" value="Rhodanese-like domain"/>
    <property type="match status" value="2"/>
</dbReference>
<gene>
    <name evidence="4" type="ORF">SAMN05216179_2740</name>
</gene>
<dbReference type="GO" id="GO:0004792">
    <property type="term" value="F:thiosulfate-cyanide sulfurtransferase activity"/>
    <property type="evidence" value="ECO:0007669"/>
    <property type="project" value="TreeGrafter"/>
</dbReference>
<keyword evidence="4" id="KW-0670">Pyruvate</keyword>
<keyword evidence="2" id="KW-0677">Repeat</keyword>
<dbReference type="OrthoDB" id="9770030at2"/>
<evidence type="ECO:0000313" key="4">
    <source>
        <dbReference type="EMBL" id="SHN24125.1"/>
    </source>
</evidence>
<name>A0A1M7Q2A7_9BACI</name>
<dbReference type="AlphaFoldDB" id="A0A1M7Q2A7"/>
<organism evidence="4 5">
    <name type="scientific">Gracilibacillus kekensis</name>
    <dbReference type="NCBI Taxonomy" id="1027249"/>
    <lineage>
        <taxon>Bacteria</taxon>
        <taxon>Bacillati</taxon>
        <taxon>Bacillota</taxon>
        <taxon>Bacilli</taxon>
        <taxon>Bacillales</taxon>
        <taxon>Bacillaceae</taxon>
        <taxon>Gracilibacillus</taxon>
    </lineage>
</organism>
<evidence type="ECO:0000259" key="3">
    <source>
        <dbReference type="PROSITE" id="PS50206"/>
    </source>
</evidence>
<feature type="domain" description="Rhodanese" evidence="3">
    <location>
        <begin position="18"/>
        <end position="149"/>
    </location>
</feature>
<accession>A0A1M7Q2A7</accession>
<feature type="domain" description="Rhodanese" evidence="3">
    <location>
        <begin position="205"/>
        <end position="292"/>
    </location>
</feature>
<dbReference type="Pfam" id="PF00581">
    <property type="entry name" value="Rhodanese"/>
    <property type="match status" value="2"/>
</dbReference>
<dbReference type="InterPro" id="IPR045078">
    <property type="entry name" value="TST/MPST-like"/>
</dbReference>
<evidence type="ECO:0000256" key="2">
    <source>
        <dbReference type="ARBA" id="ARBA00022737"/>
    </source>
</evidence>
<dbReference type="STRING" id="1027249.SAMN05216179_2740"/>
<keyword evidence="5" id="KW-1185">Reference proteome</keyword>
<protein>
    <submittedName>
        <fullName evidence="4">Thiosulfate/3-mercaptopyruvate sulfurtransferase</fullName>
    </submittedName>
</protein>
<dbReference type="PROSITE" id="PS50206">
    <property type="entry name" value="RHODANESE_3"/>
    <property type="match status" value="2"/>
</dbReference>